<dbReference type="SUPFAM" id="SSF46689">
    <property type="entry name" value="Homeodomain-like"/>
    <property type="match status" value="2"/>
</dbReference>
<dbReference type="GO" id="GO:0005737">
    <property type="term" value="C:cytoplasm"/>
    <property type="evidence" value="ECO:0007669"/>
    <property type="project" value="UniProtKB-SubCell"/>
</dbReference>
<protein>
    <recommendedName>
        <fullName evidence="7">HTH araC/xylS-type domain-containing protein</fullName>
    </recommendedName>
</protein>
<dbReference type="Pfam" id="PF12833">
    <property type="entry name" value="HTH_18"/>
    <property type="match status" value="1"/>
</dbReference>
<keyword evidence="2" id="KW-0805">Transcription regulation</keyword>
<sequence length="304" mass="34802">MFIPVNFPAGTQLDRLIGKKADEAMRAMKLFTEDQVFRFGETTYERGGSYGPLRGPYLWLAMIDAGRSRLDIDGRRVELNAGQACLVYCRETVLQRFPGDLHCHASWCETGEFLDTPDNQRLLQRSFGAFDASTRLKSLLGMGLELEKEQPGQAEALRDVLAKGVFYECFRQLGLLPERAGALHRSVARAKSYIERHYAAPCNLDEIAAYACLSAQHLSRLFNDQLGMPPMQYLWQVRLNSAEELLIQSTRSMADIAYQCGFKSPCHFSRMVREHFGHSPRELRRRRWARMPALYRGEARDLHF</sequence>
<dbReference type="InterPro" id="IPR018060">
    <property type="entry name" value="HTH_AraC"/>
</dbReference>
<accession>A0A2W5F198</accession>
<dbReference type="InterPro" id="IPR050204">
    <property type="entry name" value="AraC_XylS_family_regulators"/>
</dbReference>
<dbReference type="Proteomes" id="UP000249198">
    <property type="component" value="Unassembled WGS sequence"/>
</dbReference>
<evidence type="ECO:0000256" key="1">
    <source>
        <dbReference type="ARBA" id="ARBA00004496"/>
    </source>
</evidence>
<feature type="domain" description="HTH araC/xylS-type" evidence="7">
    <location>
        <begin position="188"/>
        <end position="286"/>
    </location>
</feature>
<evidence type="ECO:0000256" key="6">
    <source>
        <dbReference type="ARBA" id="ARBA00037345"/>
    </source>
</evidence>
<dbReference type="PANTHER" id="PTHR46796:SF6">
    <property type="entry name" value="ARAC SUBFAMILY"/>
    <property type="match status" value="1"/>
</dbReference>
<name>A0A2W5F198_9PSED</name>
<evidence type="ECO:0000313" key="9">
    <source>
        <dbReference type="Proteomes" id="UP000249198"/>
    </source>
</evidence>
<keyword evidence="5" id="KW-0804">Transcription</keyword>
<dbReference type="GO" id="GO:0009893">
    <property type="term" value="P:positive regulation of metabolic process"/>
    <property type="evidence" value="ECO:0007669"/>
    <property type="project" value="UniProtKB-ARBA"/>
</dbReference>
<gene>
    <name evidence="8" type="ORF">DI599_06795</name>
</gene>
<dbReference type="PROSITE" id="PS00041">
    <property type="entry name" value="HTH_ARAC_FAMILY_1"/>
    <property type="match status" value="1"/>
</dbReference>
<reference evidence="8 9" key="1">
    <citation type="submission" date="2017-08" db="EMBL/GenBank/DDBJ databases">
        <title>Infants hospitalized years apart are colonized by the same room-sourced microbial strains.</title>
        <authorList>
            <person name="Brooks B."/>
            <person name="Olm M.R."/>
            <person name="Firek B.A."/>
            <person name="Baker R."/>
            <person name="Thomas B.C."/>
            <person name="Morowitz M.J."/>
            <person name="Banfield J.F."/>
        </authorList>
    </citation>
    <scope>NUCLEOTIDE SEQUENCE [LARGE SCALE GENOMIC DNA]</scope>
    <source>
        <strain evidence="8">S2_009_000_R2_77</strain>
    </source>
</reference>
<comment type="function">
    <text evidence="6">Regulatory protein of the TOL plasmid xyl operons. XylS activates the xylXYZLTEGFJQKIH operon required for the degradation of toluene, m-xylene and p-xylene.</text>
</comment>
<dbReference type="PANTHER" id="PTHR46796">
    <property type="entry name" value="HTH-TYPE TRANSCRIPTIONAL ACTIVATOR RHAS-RELATED"/>
    <property type="match status" value="1"/>
</dbReference>
<evidence type="ECO:0000259" key="7">
    <source>
        <dbReference type="PROSITE" id="PS01124"/>
    </source>
</evidence>
<evidence type="ECO:0000313" key="8">
    <source>
        <dbReference type="EMBL" id="PZP24922.1"/>
    </source>
</evidence>
<dbReference type="InterPro" id="IPR037923">
    <property type="entry name" value="HTH-like"/>
</dbReference>
<evidence type="ECO:0000256" key="5">
    <source>
        <dbReference type="ARBA" id="ARBA00023163"/>
    </source>
</evidence>
<proteinExistence type="predicted"/>
<evidence type="ECO:0000256" key="2">
    <source>
        <dbReference type="ARBA" id="ARBA00023015"/>
    </source>
</evidence>
<dbReference type="InterPro" id="IPR018062">
    <property type="entry name" value="HTH_AraC-typ_CS"/>
</dbReference>
<comment type="subcellular location">
    <subcellularLocation>
        <location evidence="1">Cytoplasm</location>
    </subcellularLocation>
</comment>
<dbReference type="Gene3D" id="1.10.10.60">
    <property type="entry name" value="Homeodomain-like"/>
    <property type="match status" value="2"/>
</dbReference>
<dbReference type="PROSITE" id="PS01124">
    <property type="entry name" value="HTH_ARAC_FAMILY_2"/>
    <property type="match status" value="1"/>
</dbReference>
<organism evidence="8 9">
    <name type="scientific">Pseudomonas kuykendallii</name>
    <dbReference type="NCBI Taxonomy" id="1007099"/>
    <lineage>
        <taxon>Bacteria</taxon>
        <taxon>Pseudomonadati</taxon>
        <taxon>Pseudomonadota</taxon>
        <taxon>Gammaproteobacteria</taxon>
        <taxon>Pseudomonadales</taxon>
        <taxon>Pseudomonadaceae</taxon>
        <taxon>Pseudomonas</taxon>
    </lineage>
</organism>
<dbReference type="AlphaFoldDB" id="A0A2W5F198"/>
<comment type="caution">
    <text evidence="8">The sequence shown here is derived from an EMBL/GenBank/DDBJ whole genome shotgun (WGS) entry which is preliminary data.</text>
</comment>
<dbReference type="GO" id="GO:0043565">
    <property type="term" value="F:sequence-specific DNA binding"/>
    <property type="evidence" value="ECO:0007669"/>
    <property type="project" value="InterPro"/>
</dbReference>
<dbReference type="EMBL" id="QFOH01000007">
    <property type="protein sequence ID" value="PZP24922.1"/>
    <property type="molecule type" value="Genomic_DNA"/>
</dbReference>
<evidence type="ECO:0000256" key="3">
    <source>
        <dbReference type="ARBA" id="ARBA00023125"/>
    </source>
</evidence>
<dbReference type="SMART" id="SM00342">
    <property type="entry name" value="HTH_ARAC"/>
    <property type="match status" value="1"/>
</dbReference>
<evidence type="ECO:0000256" key="4">
    <source>
        <dbReference type="ARBA" id="ARBA00023159"/>
    </source>
</evidence>
<keyword evidence="4" id="KW-0010">Activator</keyword>
<dbReference type="InterPro" id="IPR009057">
    <property type="entry name" value="Homeodomain-like_sf"/>
</dbReference>
<dbReference type="SUPFAM" id="SSF51215">
    <property type="entry name" value="Regulatory protein AraC"/>
    <property type="match status" value="1"/>
</dbReference>
<keyword evidence="3" id="KW-0238">DNA-binding</keyword>
<dbReference type="GO" id="GO:0003700">
    <property type="term" value="F:DNA-binding transcription factor activity"/>
    <property type="evidence" value="ECO:0007669"/>
    <property type="project" value="InterPro"/>
</dbReference>